<dbReference type="GO" id="GO:0016791">
    <property type="term" value="F:phosphatase activity"/>
    <property type="evidence" value="ECO:0007669"/>
    <property type="project" value="TreeGrafter"/>
</dbReference>
<feature type="active site" description="Proton donor/acceptor" evidence="1">
    <location>
        <position position="86"/>
    </location>
</feature>
<dbReference type="OrthoDB" id="9781415at2"/>
<sequence>MTPIHKVLYLVRHGQTTGDIEDRFGGSYDDHLTPHGREQSKEVARALQLIGAESLYASPLIRAQETAAAISEATNITCRTLPDFQERNRYGVLSGLLRSEAARCFPEEVKKINDEESNVEGSETYSAFKKRVLSTLDKLKHDLTESSSILVAHGGIIRLLLNELFDIQHVKVGDCAYFKLTVLDDIYEISDVQGITFRSASKAYYK</sequence>
<dbReference type="InterPro" id="IPR050275">
    <property type="entry name" value="PGM_Phosphatase"/>
</dbReference>
<dbReference type="GO" id="GO:0005737">
    <property type="term" value="C:cytoplasm"/>
    <property type="evidence" value="ECO:0007669"/>
    <property type="project" value="TreeGrafter"/>
</dbReference>
<dbReference type="InterPro" id="IPR029033">
    <property type="entry name" value="His_PPase_superfam"/>
</dbReference>
<feature type="binding site" evidence="2">
    <location>
        <position position="62"/>
    </location>
    <ligand>
        <name>substrate</name>
    </ligand>
</feature>
<feature type="active site" description="Tele-phosphohistidine intermediate" evidence="1">
    <location>
        <position position="13"/>
    </location>
</feature>
<reference evidence="3 4" key="1">
    <citation type="submission" date="2017-02" db="EMBL/GenBank/DDBJ databases">
        <authorList>
            <person name="Dridi B."/>
        </authorList>
    </citation>
    <scope>NUCLEOTIDE SEQUENCE [LARGE SCALE GENOMIC DNA]</scope>
    <source>
        <strain evidence="3 4">JB380</strain>
    </source>
</reference>
<evidence type="ECO:0000313" key="4">
    <source>
        <dbReference type="Proteomes" id="UP000196331"/>
    </source>
</evidence>
<organism evidence="3 4">
    <name type="scientific">Halomonas citrativorans</name>
    <dbReference type="NCBI Taxonomy" id="2742612"/>
    <lineage>
        <taxon>Bacteria</taxon>
        <taxon>Pseudomonadati</taxon>
        <taxon>Pseudomonadota</taxon>
        <taxon>Gammaproteobacteria</taxon>
        <taxon>Oceanospirillales</taxon>
        <taxon>Halomonadaceae</taxon>
        <taxon>Halomonas</taxon>
    </lineage>
</organism>
<comment type="caution">
    <text evidence="3">The sequence shown here is derived from an EMBL/GenBank/DDBJ whole genome shotgun (WGS) entry which is preliminary data.</text>
</comment>
<dbReference type="AlphaFoldDB" id="A0A1R4I5C0"/>
<accession>A0A1R4I5C0</accession>
<dbReference type="EMBL" id="FUKM01000059">
    <property type="protein sequence ID" value="SJN14978.1"/>
    <property type="molecule type" value="Genomic_DNA"/>
</dbReference>
<evidence type="ECO:0000313" key="3">
    <source>
        <dbReference type="EMBL" id="SJN14978.1"/>
    </source>
</evidence>
<dbReference type="RefSeq" id="WP_087111573.1">
    <property type="nucleotide sequence ID" value="NZ_FUKM01000059.1"/>
</dbReference>
<protein>
    <submittedName>
        <fullName evidence="3">Phosphoglycerate mutase family</fullName>
    </submittedName>
</protein>
<proteinExistence type="predicted"/>
<evidence type="ECO:0000256" key="1">
    <source>
        <dbReference type="PIRSR" id="PIRSR613078-1"/>
    </source>
</evidence>
<dbReference type="Proteomes" id="UP000196331">
    <property type="component" value="Unassembled WGS sequence"/>
</dbReference>
<evidence type="ECO:0000256" key="2">
    <source>
        <dbReference type="PIRSR" id="PIRSR613078-2"/>
    </source>
</evidence>
<name>A0A1R4I5C0_9GAMM</name>
<dbReference type="Pfam" id="PF00300">
    <property type="entry name" value="His_Phos_1"/>
    <property type="match status" value="1"/>
</dbReference>
<dbReference type="SUPFAM" id="SSF53254">
    <property type="entry name" value="Phosphoglycerate mutase-like"/>
    <property type="match status" value="1"/>
</dbReference>
<dbReference type="PANTHER" id="PTHR48100">
    <property type="entry name" value="BROAD-SPECIFICITY PHOSPHATASE YOR283W-RELATED"/>
    <property type="match status" value="1"/>
</dbReference>
<dbReference type="PANTHER" id="PTHR48100:SF1">
    <property type="entry name" value="HISTIDINE PHOSPHATASE FAMILY PROTEIN-RELATED"/>
    <property type="match status" value="1"/>
</dbReference>
<dbReference type="SMART" id="SM00855">
    <property type="entry name" value="PGAM"/>
    <property type="match status" value="1"/>
</dbReference>
<dbReference type="Gene3D" id="3.40.50.1240">
    <property type="entry name" value="Phosphoglycerate mutase-like"/>
    <property type="match status" value="1"/>
</dbReference>
<dbReference type="CDD" id="cd07067">
    <property type="entry name" value="HP_PGM_like"/>
    <property type="match status" value="1"/>
</dbReference>
<gene>
    <name evidence="3" type="ORF">CZ787_17855</name>
</gene>
<feature type="binding site" evidence="2">
    <location>
        <begin position="86"/>
        <end position="90"/>
    </location>
    <ligand>
        <name>substrate</name>
    </ligand>
</feature>
<dbReference type="InterPro" id="IPR013078">
    <property type="entry name" value="His_Pase_superF_clade-1"/>
</dbReference>